<dbReference type="KEGG" id="hdi:HDIA_1599"/>
<dbReference type="Proteomes" id="UP000223606">
    <property type="component" value="Chromosome 1"/>
</dbReference>
<feature type="domain" description="Poly-beta-hydroxybutyrate polymerase N-terminal" evidence="4">
    <location>
        <begin position="122"/>
        <end position="290"/>
    </location>
</feature>
<feature type="domain" description="Poly-beta-hydroxybutyrate polymerase N-terminal" evidence="5">
    <location>
        <begin position="44"/>
        <end position="84"/>
    </location>
</feature>
<dbReference type="AlphaFoldDB" id="A0A2C9D4L6"/>
<name>A0A2C9D4L6_9HYPH</name>
<dbReference type="InterPro" id="IPR029058">
    <property type="entry name" value="AB_hydrolase_fold"/>
</dbReference>
<keyword evidence="7" id="KW-1185">Reference proteome</keyword>
<dbReference type="PANTHER" id="PTHR36837">
    <property type="entry name" value="POLY(3-HYDROXYALKANOATE) POLYMERASE SUBUNIT PHAC"/>
    <property type="match status" value="1"/>
</dbReference>
<evidence type="ECO:0000259" key="4">
    <source>
        <dbReference type="Pfam" id="PF07167"/>
    </source>
</evidence>
<evidence type="ECO:0000256" key="3">
    <source>
        <dbReference type="SAM" id="MobiDB-lite"/>
    </source>
</evidence>
<protein>
    <submittedName>
        <fullName evidence="6">Poly-beta-hydroxybutyrate polymerase</fullName>
        <ecNumber evidence="6">2.3.1.-</ecNumber>
    </submittedName>
</protein>
<accession>A0A2C9D4L6</accession>
<dbReference type="InterPro" id="IPR051321">
    <property type="entry name" value="PHA/PHB_synthase"/>
</dbReference>
<proteinExistence type="predicted"/>
<organism evidence="6 7">
    <name type="scientific">Hartmannibacter diazotrophicus</name>
    <dbReference type="NCBI Taxonomy" id="1482074"/>
    <lineage>
        <taxon>Bacteria</taxon>
        <taxon>Pseudomonadati</taxon>
        <taxon>Pseudomonadota</taxon>
        <taxon>Alphaproteobacteria</taxon>
        <taxon>Hyphomicrobiales</taxon>
        <taxon>Pleomorphomonadaceae</taxon>
        <taxon>Hartmannibacter</taxon>
    </lineage>
</organism>
<dbReference type="EMBL" id="LT960614">
    <property type="protein sequence ID" value="SON55140.1"/>
    <property type="molecule type" value="Genomic_DNA"/>
</dbReference>
<evidence type="ECO:0000313" key="7">
    <source>
        <dbReference type="Proteomes" id="UP000223606"/>
    </source>
</evidence>
<sequence>MSAQSVVPVETKPVATVKLVEHHHSPVSTIGVDGTDNPDIDGGFRTLDHFASAAVARATFGLSPAALMLAFADWSIHLAAAPGKQAELATKTLRKCRRLATHLVETAINPNAPDCICPLPSDHRFDSPAWRGQPYRSYMQAFLLTQQWWHKATTGVPGVAPHHEDVVAFAARQWLDMLSPSNNPFTNPDVMQRTMEKGGLNLVDGMRNFIEDASRVLLKEQPVGSEGFKVGETVAVTPGKVVYRNHLMELIQYEPTTKTVHAEPVLIVPAWIMKYYILDLSPENSLVRYLVSRGHTVFCISWRNVTEEDRELSLEDYRRLGVMAAIDAIGRIVPDRKVHAAGYCLGGTLLSIAAAAMAEVGDDRLASMTLFAAQTDFTEPGELQLFIDDSQVQFLESMMWEHGTLDSSQMAGAFQLLRSNDLVWSRIVHDYMMGERTPMNDLMAWNADATRMPYRMHSEYLRKLFLSNDLASGRYEVNGRRIALQNIRAPVFCVGTERDHVAPWRSVYKIHYLTETDITFVLTSGGHNAGIVSEPGHPHRHFHMAEMKADDLHHSADEWLEISPVHEGSWWPAWADWLAARSSDGQIAPPTMGAQDKGLPPLQDAPGSYVLQQ</sequence>
<keyword evidence="2 6" id="KW-0012">Acyltransferase</keyword>
<dbReference type="PANTHER" id="PTHR36837:SF5">
    <property type="entry name" value="POLY-3-HYDROXYBUTYRATE SYNTHASE"/>
    <property type="match status" value="1"/>
</dbReference>
<dbReference type="OrthoDB" id="7208816at2"/>
<dbReference type="Pfam" id="PF12551">
    <property type="entry name" value="PHBC_N"/>
    <property type="match status" value="1"/>
</dbReference>
<evidence type="ECO:0000259" key="5">
    <source>
        <dbReference type="Pfam" id="PF12551"/>
    </source>
</evidence>
<dbReference type="SUPFAM" id="SSF53474">
    <property type="entry name" value="alpha/beta-Hydrolases"/>
    <property type="match status" value="1"/>
</dbReference>
<evidence type="ECO:0000256" key="2">
    <source>
        <dbReference type="ARBA" id="ARBA00023315"/>
    </source>
</evidence>
<gene>
    <name evidence="6" type="primary">phbC_1</name>
    <name evidence="6" type="ORF">HDIA_1599</name>
</gene>
<dbReference type="Pfam" id="PF07167">
    <property type="entry name" value="PhaC_N"/>
    <property type="match status" value="1"/>
</dbReference>
<keyword evidence="1 6" id="KW-0808">Transferase</keyword>
<evidence type="ECO:0000313" key="6">
    <source>
        <dbReference type="EMBL" id="SON55140.1"/>
    </source>
</evidence>
<feature type="region of interest" description="Disordered" evidence="3">
    <location>
        <begin position="586"/>
        <end position="613"/>
    </location>
</feature>
<dbReference type="EC" id="2.3.1.-" evidence="6"/>
<reference evidence="7" key="1">
    <citation type="submission" date="2017-09" db="EMBL/GenBank/DDBJ databases">
        <title>Genome sequence of Nannocystis excedens DSM 71.</title>
        <authorList>
            <person name="Blom J."/>
        </authorList>
    </citation>
    <scope>NUCLEOTIDE SEQUENCE [LARGE SCALE GENOMIC DNA]</scope>
    <source>
        <strain evidence="7">type strain: E19</strain>
    </source>
</reference>
<dbReference type="GO" id="GO:0042619">
    <property type="term" value="P:poly-hydroxybutyrate biosynthetic process"/>
    <property type="evidence" value="ECO:0007669"/>
    <property type="project" value="InterPro"/>
</dbReference>
<dbReference type="Gene3D" id="3.40.50.1820">
    <property type="entry name" value="alpha/beta hydrolase"/>
    <property type="match status" value="1"/>
</dbReference>
<dbReference type="GO" id="GO:0016746">
    <property type="term" value="F:acyltransferase activity"/>
    <property type="evidence" value="ECO:0007669"/>
    <property type="project" value="UniProtKB-KW"/>
</dbReference>
<dbReference type="InterPro" id="IPR022211">
    <property type="entry name" value="PHBC_N"/>
</dbReference>
<evidence type="ECO:0000256" key="1">
    <source>
        <dbReference type="ARBA" id="ARBA00022679"/>
    </source>
</evidence>
<dbReference type="InterPro" id="IPR010941">
    <property type="entry name" value="PhaC_N"/>
</dbReference>